<dbReference type="EMBL" id="CAHP01000023">
    <property type="protein sequence ID" value="CCG41993.1"/>
    <property type="molecule type" value="Genomic_DNA"/>
</dbReference>
<protein>
    <recommendedName>
        <fullName evidence="4">Secreted protein</fullName>
    </recommendedName>
</protein>
<accession>H8FUF5</accession>
<organism evidence="2 3">
    <name type="scientific">Magnetospirillum molischianum DSM 120</name>
    <dbReference type="NCBI Taxonomy" id="1150626"/>
    <lineage>
        <taxon>Bacteria</taxon>
        <taxon>Pseudomonadati</taxon>
        <taxon>Pseudomonadota</taxon>
        <taxon>Alphaproteobacteria</taxon>
        <taxon>Rhodospirillales</taxon>
        <taxon>Rhodospirillaceae</taxon>
        <taxon>Magnetospirillum</taxon>
    </lineage>
</organism>
<proteinExistence type="predicted"/>
<feature type="signal peptide" evidence="1">
    <location>
        <begin position="1"/>
        <end position="23"/>
    </location>
</feature>
<dbReference type="AlphaFoldDB" id="H8FUF5"/>
<evidence type="ECO:0000256" key="1">
    <source>
        <dbReference type="SAM" id="SignalP"/>
    </source>
</evidence>
<dbReference type="Proteomes" id="UP000004169">
    <property type="component" value="Unassembled WGS sequence"/>
</dbReference>
<keyword evidence="3" id="KW-1185">Reference proteome</keyword>
<comment type="caution">
    <text evidence="2">The sequence shown here is derived from an EMBL/GenBank/DDBJ whole genome shotgun (WGS) entry which is preliminary data.</text>
</comment>
<sequence>MRYGLSISTLCLGLAWGLSAAKAETLPPDIEALTDRWAVVYGECRSLPMPDRSNEAEIERSCNERNDIQNNLRKKGWCYGPENVANVYKSWIRCKK</sequence>
<evidence type="ECO:0008006" key="4">
    <source>
        <dbReference type="Google" id="ProtNLM"/>
    </source>
</evidence>
<reference evidence="2 3" key="1">
    <citation type="journal article" date="2012" name="J. Bacteriol.">
        <title>Draft Genome Sequence of the Purple Photosynthetic Bacterium Phaeospirillum molischianum DSM120, a Particularly Versatile Bacterium.</title>
        <authorList>
            <person name="Duquesne K."/>
            <person name="Prima V."/>
            <person name="Ji B."/>
            <person name="Rouy Z."/>
            <person name="Medigue C."/>
            <person name="Talla E."/>
            <person name="Sturgis J.N."/>
        </authorList>
    </citation>
    <scope>NUCLEOTIDE SEQUENCE [LARGE SCALE GENOMIC DNA]</scope>
    <source>
        <strain evidence="3">DSM120</strain>
    </source>
</reference>
<evidence type="ECO:0000313" key="3">
    <source>
        <dbReference type="Proteomes" id="UP000004169"/>
    </source>
</evidence>
<name>H8FUF5_MAGML</name>
<evidence type="ECO:0000313" key="2">
    <source>
        <dbReference type="EMBL" id="CCG41993.1"/>
    </source>
</evidence>
<keyword evidence="1" id="KW-0732">Signal</keyword>
<gene>
    <name evidence="2" type="ORF">PHAMO_30149</name>
</gene>
<feature type="chain" id="PRO_5003612387" description="Secreted protein" evidence="1">
    <location>
        <begin position="24"/>
        <end position="96"/>
    </location>
</feature>